<accession>A0A917ECA1</accession>
<keyword evidence="1" id="KW-0560">Oxidoreductase</keyword>
<dbReference type="InterPro" id="IPR050493">
    <property type="entry name" value="FAD-dep_Monooxygenase_BioMet"/>
</dbReference>
<dbReference type="PANTHER" id="PTHR13789:SF268">
    <property type="entry name" value="5-METHYLPHENAZINE-1-CARBOXYLATE 1-MONOOXYGENASE"/>
    <property type="match status" value="1"/>
</dbReference>
<dbReference type="Gene3D" id="3.50.50.60">
    <property type="entry name" value="FAD/NAD(P)-binding domain"/>
    <property type="match status" value="1"/>
</dbReference>
<dbReference type="PANTHER" id="PTHR13789">
    <property type="entry name" value="MONOOXYGENASE"/>
    <property type="match status" value="1"/>
</dbReference>
<evidence type="ECO:0000313" key="5">
    <source>
        <dbReference type="Proteomes" id="UP000612855"/>
    </source>
</evidence>
<proteinExistence type="predicted"/>
<dbReference type="InterPro" id="IPR036188">
    <property type="entry name" value="FAD/NAD-bd_sf"/>
</dbReference>
<comment type="caution">
    <text evidence="4">The sequence shown here is derived from an EMBL/GenBank/DDBJ whole genome shotgun (WGS) entry which is preliminary data.</text>
</comment>
<evidence type="ECO:0000256" key="1">
    <source>
        <dbReference type="ARBA" id="ARBA00023002"/>
    </source>
</evidence>
<protein>
    <submittedName>
        <fullName evidence="4">Flavin-dependent oxidoreductase</fullName>
    </submittedName>
</protein>
<evidence type="ECO:0000259" key="3">
    <source>
        <dbReference type="Pfam" id="PF01494"/>
    </source>
</evidence>
<evidence type="ECO:0000256" key="2">
    <source>
        <dbReference type="ARBA" id="ARBA00023033"/>
    </source>
</evidence>
<dbReference type="Pfam" id="PF01494">
    <property type="entry name" value="FAD_binding_3"/>
    <property type="match status" value="1"/>
</dbReference>
<keyword evidence="5" id="KW-1185">Reference proteome</keyword>
<dbReference type="SUPFAM" id="SSF51905">
    <property type="entry name" value="FAD/NAD(P)-binding domain"/>
    <property type="match status" value="1"/>
</dbReference>
<dbReference type="GO" id="GO:0071949">
    <property type="term" value="F:FAD binding"/>
    <property type="evidence" value="ECO:0007669"/>
    <property type="project" value="InterPro"/>
</dbReference>
<dbReference type="SUPFAM" id="SSF54373">
    <property type="entry name" value="FAD-linked reductases, C-terminal domain"/>
    <property type="match status" value="1"/>
</dbReference>
<name>A0A917ECA1_9RHOB</name>
<organism evidence="4 5">
    <name type="scientific">Primorskyibacter flagellatus</name>
    <dbReference type="NCBI Taxonomy" id="1387277"/>
    <lineage>
        <taxon>Bacteria</taxon>
        <taxon>Pseudomonadati</taxon>
        <taxon>Pseudomonadota</taxon>
        <taxon>Alphaproteobacteria</taxon>
        <taxon>Rhodobacterales</taxon>
        <taxon>Roseobacteraceae</taxon>
        <taxon>Primorskyibacter</taxon>
    </lineage>
</organism>
<dbReference type="RefSeq" id="WP_188476018.1">
    <property type="nucleotide sequence ID" value="NZ_BMFJ01000001.1"/>
</dbReference>
<dbReference type="AlphaFoldDB" id="A0A917ECA1"/>
<sequence>MTDNTVLIAGGGIGGLAMALTLHQIGVPCQVYETVPDLRPLGVGINLQPNAVRELFDLGFSRADLDRIGLPAREWALLGLRGQEAYSEPRGEDAGYNWPQYSAHRGMLQIMLYDRVRRLLGPDAVVLGAKITGYSQTADAVTAHISHADGTVSTATGALLIGADGLHSALREQMYPDQPPIQWGGAVMWRGVTKARPIRTGASFVGLGTSRHRMVLYPISAPDADGMVDMNWIAEVTYDNSEGWRSVDWNRRVAHDEFVHHFEGWCFDWLDVPALLRGTEEVWEYPMIDRDPVPTWVDERVALIGDAAHVMYPTGSNGASQAIIDARVIGAKMLDYGVSPDALTAYDQDLCEKISALVLRNRGAGPFALLNLIDQRCGGEFDSIDEVVPPAERDELMAVYKRAAGFAIQSLNAAEPTIPPGAKVGERAPV</sequence>
<dbReference type="PRINTS" id="PR00420">
    <property type="entry name" value="RNGMNOXGNASE"/>
</dbReference>
<dbReference type="EMBL" id="BMFJ01000001">
    <property type="protein sequence ID" value="GGE18932.1"/>
    <property type="molecule type" value="Genomic_DNA"/>
</dbReference>
<dbReference type="InterPro" id="IPR002938">
    <property type="entry name" value="FAD-bd"/>
</dbReference>
<dbReference type="Proteomes" id="UP000612855">
    <property type="component" value="Unassembled WGS sequence"/>
</dbReference>
<reference evidence="5" key="1">
    <citation type="journal article" date="2019" name="Int. J. Syst. Evol. Microbiol.">
        <title>The Global Catalogue of Microorganisms (GCM) 10K type strain sequencing project: providing services to taxonomists for standard genome sequencing and annotation.</title>
        <authorList>
            <consortium name="The Broad Institute Genomics Platform"/>
            <consortium name="The Broad Institute Genome Sequencing Center for Infectious Disease"/>
            <person name="Wu L."/>
            <person name="Ma J."/>
        </authorList>
    </citation>
    <scope>NUCLEOTIDE SEQUENCE [LARGE SCALE GENOMIC DNA]</scope>
    <source>
        <strain evidence="5">CGMCC 1.12664</strain>
    </source>
</reference>
<dbReference type="GO" id="GO:0004497">
    <property type="term" value="F:monooxygenase activity"/>
    <property type="evidence" value="ECO:0007669"/>
    <property type="project" value="UniProtKB-KW"/>
</dbReference>
<dbReference type="NCBIfam" id="NF005720">
    <property type="entry name" value="PRK07538.1"/>
    <property type="match status" value="1"/>
</dbReference>
<feature type="domain" description="FAD-binding" evidence="3">
    <location>
        <begin position="5"/>
        <end position="334"/>
    </location>
</feature>
<evidence type="ECO:0000313" key="4">
    <source>
        <dbReference type="EMBL" id="GGE18932.1"/>
    </source>
</evidence>
<gene>
    <name evidence="4" type="ORF">GCM10011360_04650</name>
</gene>
<dbReference type="Gene3D" id="3.30.9.30">
    <property type="match status" value="1"/>
</dbReference>
<keyword evidence="2" id="KW-0503">Monooxygenase</keyword>